<feature type="chain" id="PRO_5020226914" description="GPI anchored protein" evidence="2">
    <location>
        <begin position="29"/>
        <end position="289"/>
    </location>
</feature>
<dbReference type="OrthoDB" id="2426396at2759"/>
<dbReference type="PANTHER" id="PTHR39599">
    <property type="entry name" value="GPI-ANCHORED PROTEIN (EUROFUNG)-RELATED-RELATED"/>
    <property type="match status" value="1"/>
</dbReference>
<dbReference type="InParanoid" id="A0A4S2N5H5"/>
<evidence type="ECO:0000313" key="3">
    <source>
        <dbReference type="EMBL" id="TGZ84447.1"/>
    </source>
</evidence>
<name>A0A4S2N5H5_9PEZI</name>
<keyword evidence="4" id="KW-1185">Reference proteome</keyword>
<evidence type="ECO:0000256" key="1">
    <source>
        <dbReference type="SAM" id="Phobius"/>
    </source>
</evidence>
<sequence>MRVLAEFPASTLSLLLLSSLTISTSATAQPYSAPERLHFNPDSQSPSSYSPGQIFRRAGGQKYECNPGTFSCRDIGFAQLCCNDGETCHRIDDIGFGSVGCCPKDTTCTGNLSGCGDDKVSCLKTIGGGCCNKGSMCTRYGCIVDPALGEEIGTEAEPSMAPTGAGIGAGGAGVMTETVVPTKTVTVEGNEETSLCDEGYRACAVAAGGGCCPEGYECGIKSCPAKVTLVATVVDGVLVTQVLQMPAETKRSQNVFVPVTGSDVGGVRVGWGVLMTVLVGMVVGGAWVL</sequence>
<keyword evidence="1" id="KW-1133">Transmembrane helix</keyword>
<reference evidence="3 4" key="1">
    <citation type="submission" date="2019-04" db="EMBL/GenBank/DDBJ databases">
        <title>Comparative genomics and transcriptomics to analyze fruiting body development in filamentous ascomycetes.</title>
        <authorList>
            <consortium name="DOE Joint Genome Institute"/>
            <person name="Lutkenhaus R."/>
            <person name="Traeger S."/>
            <person name="Breuer J."/>
            <person name="Kuo A."/>
            <person name="Lipzen A."/>
            <person name="Pangilinan J."/>
            <person name="Dilworth D."/>
            <person name="Sandor L."/>
            <person name="Poggeler S."/>
            <person name="Barry K."/>
            <person name="Grigoriev I.V."/>
            <person name="Nowrousian M."/>
        </authorList>
    </citation>
    <scope>NUCLEOTIDE SEQUENCE [LARGE SCALE GENOMIC DNA]</scope>
    <source>
        <strain evidence="3 4">CBS 389.68</strain>
    </source>
</reference>
<accession>A0A4S2N5H5</accession>
<keyword evidence="1" id="KW-0812">Transmembrane</keyword>
<dbReference type="EMBL" id="ML220112">
    <property type="protein sequence ID" value="TGZ84447.1"/>
    <property type="molecule type" value="Genomic_DNA"/>
</dbReference>
<protein>
    <recommendedName>
        <fullName evidence="5">GPI anchored protein</fullName>
    </recommendedName>
</protein>
<proteinExistence type="predicted"/>
<organism evidence="3 4">
    <name type="scientific">Ascodesmis nigricans</name>
    <dbReference type="NCBI Taxonomy" id="341454"/>
    <lineage>
        <taxon>Eukaryota</taxon>
        <taxon>Fungi</taxon>
        <taxon>Dikarya</taxon>
        <taxon>Ascomycota</taxon>
        <taxon>Pezizomycotina</taxon>
        <taxon>Pezizomycetes</taxon>
        <taxon>Pezizales</taxon>
        <taxon>Ascodesmidaceae</taxon>
        <taxon>Ascodesmis</taxon>
    </lineage>
</organism>
<feature type="transmembrane region" description="Helical" evidence="1">
    <location>
        <begin position="269"/>
        <end position="288"/>
    </location>
</feature>
<dbReference type="STRING" id="341454.A0A4S2N5H5"/>
<keyword evidence="2" id="KW-0732">Signal</keyword>
<dbReference type="PANTHER" id="PTHR39599:SF1">
    <property type="entry name" value="GPI-ANCHORED PROTEIN (EUROFUNG)"/>
    <property type="match status" value="1"/>
</dbReference>
<keyword evidence="1" id="KW-0472">Membrane</keyword>
<evidence type="ECO:0000313" key="4">
    <source>
        <dbReference type="Proteomes" id="UP000298138"/>
    </source>
</evidence>
<dbReference type="Proteomes" id="UP000298138">
    <property type="component" value="Unassembled WGS sequence"/>
</dbReference>
<evidence type="ECO:0008006" key="5">
    <source>
        <dbReference type="Google" id="ProtNLM"/>
    </source>
</evidence>
<evidence type="ECO:0000256" key="2">
    <source>
        <dbReference type="SAM" id="SignalP"/>
    </source>
</evidence>
<dbReference type="AlphaFoldDB" id="A0A4S2N5H5"/>
<feature type="signal peptide" evidence="2">
    <location>
        <begin position="1"/>
        <end position="28"/>
    </location>
</feature>
<gene>
    <name evidence="3" type="ORF">EX30DRAFT_391905</name>
</gene>